<evidence type="ECO:0000313" key="9">
    <source>
        <dbReference type="Proteomes" id="UP000019116"/>
    </source>
</evidence>
<dbReference type="Gramene" id="TraesJUL5D03G03055790.1">
    <property type="protein sequence ID" value="TraesJUL5D03G03055790.1.CDS1"/>
    <property type="gene ID" value="TraesJUL5D03G03055790"/>
</dbReference>
<dbReference type="GO" id="GO:0005634">
    <property type="term" value="C:nucleus"/>
    <property type="evidence" value="ECO:0000318"/>
    <property type="project" value="GO_Central"/>
</dbReference>
<keyword evidence="3" id="KW-0238">DNA-binding</keyword>
<dbReference type="Gramene" id="TraesCLE_scaffold_027248_01G000100.1">
    <property type="protein sequence ID" value="TraesCLE_scaffold_027248_01G000100.1"/>
    <property type="gene ID" value="TraesCLE_scaffold_027248_01G000100"/>
</dbReference>
<dbReference type="InterPro" id="IPR001471">
    <property type="entry name" value="AP2/ERF_dom"/>
</dbReference>
<dbReference type="EnsemblPlants" id="TraesCS5D02G021900.1">
    <property type="protein sequence ID" value="TraesCS5D02G021900.1.cds1"/>
    <property type="gene ID" value="TraesCS5D02G021900"/>
</dbReference>
<evidence type="ECO:0000256" key="3">
    <source>
        <dbReference type="ARBA" id="ARBA00023125"/>
    </source>
</evidence>
<dbReference type="Gene3D" id="3.30.730.10">
    <property type="entry name" value="AP2/ERF domain"/>
    <property type="match status" value="1"/>
</dbReference>
<dbReference type="Proteomes" id="UP000019116">
    <property type="component" value="Chromosome 5D"/>
</dbReference>
<dbReference type="GO" id="GO:0003700">
    <property type="term" value="F:DNA-binding transcription factor activity"/>
    <property type="evidence" value="ECO:0000318"/>
    <property type="project" value="GO_Central"/>
</dbReference>
<proteinExistence type="predicted"/>
<evidence type="ECO:0000256" key="4">
    <source>
        <dbReference type="ARBA" id="ARBA00023163"/>
    </source>
</evidence>
<evidence type="ECO:0000256" key="1">
    <source>
        <dbReference type="ARBA" id="ARBA00004123"/>
    </source>
</evidence>
<keyword evidence="5" id="KW-0539">Nucleus</keyword>
<feature type="compositionally biased region" description="Basic and acidic residues" evidence="6">
    <location>
        <begin position="133"/>
        <end position="142"/>
    </location>
</feature>
<dbReference type="AlphaFoldDB" id="A0A3B6MIK8"/>
<organism evidence="8">
    <name type="scientific">Triticum aestivum</name>
    <name type="common">Wheat</name>
    <dbReference type="NCBI Taxonomy" id="4565"/>
    <lineage>
        <taxon>Eukaryota</taxon>
        <taxon>Viridiplantae</taxon>
        <taxon>Streptophyta</taxon>
        <taxon>Embryophyta</taxon>
        <taxon>Tracheophyta</taxon>
        <taxon>Spermatophyta</taxon>
        <taxon>Magnoliopsida</taxon>
        <taxon>Liliopsida</taxon>
        <taxon>Poales</taxon>
        <taxon>Poaceae</taxon>
        <taxon>BOP clade</taxon>
        <taxon>Pooideae</taxon>
        <taxon>Triticodae</taxon>
        <taxon>Triticeae</taxon>
        <taxon>Triticinae</taxon>
        <taxon>Triticum</taxon>
    </lineage>
</organism>
<protein>
    <recommendedName>
        <fullName evidence="7">AP2/ERF domain-containing protein</fullName>
    </recommendedName>
</protein>
<sequence>MAPKGKSGFFGVRQKPSGNWGVEFSDAGRRWWIGTYPSAHEAARAYDMAVWRAERPRSHLNFPEIETRAEAEMLVPQGINMKEITTKKKTKKPSVVVSAGETEEVAMARFAREHPEYIQAELEYYWKCEAEQKKKGPKKEDEAGPSTVIPIDSSSEEDWADFSNEEEEEEEGCDDPTKEEFSAQFRSSDDEE</sequence>
<keyword evidence="2" id="KW-0805">Transcription regulation</keyword>
<dbReference type="Gramene" id="TraesROB_scaffold_040627_01G000100.1">
    <property type="protein sequence ID" value="TraesROB_scaffold_040627_01G000100.1"/>
    <property type="gene ID" value="TraesROB_scaffold_040627_01G000100"/>
</dbReference>
<dbReference type="Gramene" id="TraesSYM5D03G02970510.1">
    <property type="protein sequence ID" value="TraesSYM5D03G02970510.1.CDS1"/>
    <property type="gene ID" value="TraesSYM5D03G02970510"/>
</dbReference>
<dbReference type="SMR" id="A0A3B6MIK8"/>
<evidence type="ECO:0000313" key="8">
    <source>
        <dbReference type="EnsemblPlants" id="TraesCS5D02G021900.1.cds1"/>
    </source>
</evidence>
<dbReference type="GO" id="GO:0000976">
    <property type="term" value="F:transcription cis-regulatory region binding"/>
    <property type="evidence" value="ECO:0000318"/>
    <property type="project" value="GO_Central"/>
</dbReference>
<dbReference type="InterPro" id="IPR036955">
    <property type="entry name" value="AP2/ERF_dom_sf"/>
</dbReference>
<dbReference type="OrthoDB" id="681852at2759"/>
<evidence type="ECO:0000256" key="5">
    <source>
        <dbReference type="ARBA" id="ARBA00023242"/>
    </source>
</evidence>
<keyword evidence="9" id="KW-1185">Reference proteome</keyword>
<dbReference type="PANTHER" id="PTHR31194">
    <property type="entry name" value="SHN SHINE , DNA BINDING / TRANSCRIPTION FACTOR"/>
    <property type="match status" value="1"/>
</dbReference>
<dbReference type="PROSITE" id="PS51032">
    <property type="entry name" value="AP2_ERF"/>
    <property type="match status" value="1"/>
</dbReference>
<comment type="subcellular location">
    <subcellularLocation>
        <location evidence="1">Nucleus</location>
    </subcellularLocation>
</comment>
<dbReference type="Gramene" id="TraesNOR5D03G03055610.1">
    <property type="protein sequence ID" value="TraesNOR5D03G03055610.1.CDS1"/>
    <property type="gene ID" value="TraesNOR5D03G03055610"/>
</dbReference>
<dbReference type="Gramene" id="TraesCAD_scaffold_094204_01G000100.1">
    <property type="protein sequence ID" value="TraesCAD_scaffold_094204_01G000100.1"/>
    <property type="gene ID" value="TraesCAD_scaffold_094204_01G000100"/>
</dbReference>
<dbReference type="PANTHER" id="PTHR31194:SF202">
    <property type="entry name" value="ETHYLENE-RESPONSIVE TRANSCRIPTION FACTOR ERF070"/>
    <property type="match status" value="1"/>
</dbReference>
<dbReference type="Gramene" id="TraesPARA_EIv1.0_1765680.1">
    <property type="protein sequence ID" value="TraesPARA_EIv1.0_1765680.1.CDS1"/>
    <property type="gene ID" value="TraesPARA_EIv1.0_1765680"/>
</dbReference>
<dbReference type="Gramene" id="TraesCS5D03G0048800.1">
    <property type="protein sequence ID" value="TraesCS5D03G0048800.1.CDS1"/>
    <property type="gene ID" value="TraesCS5D03G0048800"/>
</dbReference>
<dbReference type="SUPFAM" id="SSF54171">
    <property type="entry name" value="DNA-binding domain"/>
    <property type="match status" value="1"/>
</dbReference>
<dbReference type="Gramene" id="TraesSTA5D03G03022690.1">
    <property type="protein sequence ID" value="TraesSTA5D03G03022690.1.CDS1"/>
    <property type="gene ID" value="TraesSTA5D03G03022690"/>
</dbReference>
<dbReference type="InterPro" id="IPR050913">
    <property type="entry name" value="AP2/ERF_ERF"/>
</dbReference>
<name>A0A3B6MIK8_WHEAT</name>
<dbReference type="Gramene" id="TraesCS5D02G021900.1">
    <property type="protein sequence ID" value="TraesCS5D02G021900.1.cds1"/>
    <property type="gene ID" value="TraesCS5D02G021900"/>
</dbReference>
<evidence type="ECO:0000256" key="2">
    <source>
        <dbReference type="ARBA" id="ARBA00023015"/>
    </source>
</evidence>
<dbReference type="InterPro" id="IPR016177">
    <property type="entry name" value="DNA-bd_dom_sf"/>
</dbReference>
<keyword evidence="4" id="KW-0804">Transcription</keyword>
<dbReference type="STRING" id="4565.A0A3B6MIK8"/>
<feature type="domain" description="AP2/ERF" evidence="7">
    <location>
        <begin position="8"/>
        <end position="63"/>
    </location>
</feature>
<dbReference type="Gramene" id="TraesARI5D03G02983480.1">
    <property type="protein sequence ID" value="TraesARI5D03G02983480.1.CDS1"/>
    <property type="gene ID" value="TraesARI5D03G02983480"/>
</dbReference>
<feature type="compositionally biased region" description="Acidic residues" evidence="6">
    <location>
        <begin position="154"/>
        <end position="174"/>
    </location>
</feature>
<evidence type="ECO:0000259" key="7">
    <source>
        <dbReference type="PROSITE" id="PS51032"/>
    </source>
</evidence>
<dbReference type="Gramene" id="TraesLDM5D03G03036190.1">
    <property type="protein sequence ID" value="TraesLDM5D03G03036190.1.CDS1"/>
    <property type="gene ID" value="TraesLDM5D03G03036190"/>
</dbReference>
<reference evidence="8" key="1">
    <citation type="submission" date="2018-08" db="EMBL/GenBank/DDBJ databases">
        <authorList>
            <person name="Rossello M."/>
        </authorList>
    </citation>
    <scope>NUCLEOTIDE SEQUENCE [LARGE SCALE GENOMIC DNA]</scope>
    <source>
        <strain evidence="8">cv. Chinese Spring</strain>
    </source>
</reference>
<dbReference type="SMART" id="SM00380">
    <property type="entry name" value="AP2"/>
    <property type="match status" value="1"/>
</dbReference>
<dbReference type="CDD" id="cd00018">
    <property type="entry name" value="AP2"/>
    <property type="match status" value="1"/>
</dbReference>
<reference evidence="8" key="2">
    <citation type="submission" date="2018-10" db="UniProtKB">
        <authorList>
            <consortium name="EnsemblPlants"/>
        </authorList>
    </citation>
    <scope>IDENTIFICATION</scope>
</reference>
<feature type="region of interest" description="Disordered" evidence="6">
    <location>
        <begin position="133"/>
        <end position="192"/>
    </location>
</feature>
<dbReference type="Gramene" id="TraesWEE_scaffold_067117_01G000100.1">
    <property type="protein sequence ID" value="TraesWEE_scaffold_067117_01G000100.1"/>
    <property type="gene ID" value="TraesWEE_scaffold_067117_01G000100"/>
</dbReference>
<accession>A0A3B6MIK8</accession>
<evidence type="ECO:0000256" key="6">
    <source>
        <dbReference type="SAM" id="MobiDB-lite"/>
    </source>
</evidence>
<dbReference type="Gramene" id="TraesJAG5D03G03031170.1">
    <property type="protein sequence ID" value="TraesJAG5D03G03031170.1.CDS1"/>
    <property type="gene ID" value="TraesJAG5D03G03031170"/>
</dbReference>